<comment type="caution">
    <text evidence="1">The sequence shown here is derived from an EMBL/GenBank/DDBJ whole genome shotgun (WGS) entry which is preliminary data.</text>
</comment>
<reference evidence="1" key="1">
    <citation type="submission" date="2019-08" db="EMBL/GenBank/DDBJ databases">
        <authorList>
            <person name="Kucharzyk K."/>
            <person name="Murdoch R.W."/>
            <person name="Higgins S."/>
            <person name="Loffler F."/>
        </authorList>
    </citation>
    <scope>NUCLEOTIDE SEQUENCE</scope>
</reference>
<gene>
    <name evidence="1" type="ORF">SDC9_145541</name>
</gene>
<evidence type="ECO:0000313" key="1">
    <source>
        <dbReference type="EMBL" id="MPM98355.1"/>
    </source>
</evidence>
<accession>A0A645EA69</accession>
<name>A0A645EA69_9ZZZZ</name>
<proteinExistence type="predicted"/>
<dbReference type="AlphaFoldDB" id="A0A645EA69"/>
<sequence>MLDIPVRLSCDKVHAQGRFELESLTFPPPDKFKDIVRVVCKLYSFFYKLKFLADIDYIFRVG</sequence>
<protein>
    <submittedName>
        <fullName evidence="1">Uncharacterized protein</fullName>
    </submittedName>
</protein>
<organism evidence="1">
    <name type="scientific">bioreactor metagenome</name>
    <dbReference type="NCBI Taxonomy" id="1076179"/>
    <lineage>
        <taxon>unclassified sequences</taxon>
        <taxon>metagenomes</taxon>
        <taxon>ecological metagenomes</taxon>
    </lineage>
</organism>
<dbReference type="EMBL" id="VSSQ01044530">
    <property type="protein sequence ID" value="MPM98355.1"/>
    <property type="molecule type" value="Genomic_DNA"/>
</dbReference>